<dbReference type="Gene3D" id="2.60.40.3140">
    <property type="match status" value="1"/>
</dbReference>
<dbReference type="AlphaFoldDB" id="A0A6I4TCY9"/>
<proteinExistence type="predicted"/>
<dbReference type="Gene3D" id="3.10.620.30">
    <property type="match status" value="1"/>
</dbReference>
<name>A0A6I4TCY9_9SPHN</name>
<dbReference type="EMBL" id="WTZA01000001">
    <property type="protein sequence ID" value="MXO74923.1"/>
    <property type="molecule type" value="Genomic_DNA"/>
</dbReference>
<evidence type="ECO:0000259" key="3">
    <source>
        <dbReference type="Pfam" id="PF12969"/>
    </source>
</evidence>
<evidence type="ECO:0000259" key="2">
    <source>
        <dbReference type="Pfam" id="PF01841"/>
    </source>
</evidence>
<feature type="chain" id="PRO_5026025949" evidence="1">
    <location>
        <begin position="26"/>
        <end position="690"/>
    </location>
</feature>
<dbReference type="Proteomes" id="UP000439522">
    <property type="component" value="Unassembled WGS sequence"/>
</dbReference>
<dbReference type="InterPro" id="IPR038765">
    <property type="entry name" value="Papain-like_cys_pep_sf"/>
</dbReference>
<organism evidence="4 5">
    <name type="scientific">Tsuneonella aeria</name>
    <dbReference type="NCBI Taxonomy" id="1837929"/>
    <lineage>
        <taxon>Bacteria</taxon>
        <taxon>Pseudomonadati</taxon>
        <taxon>Pseudomonadota</taxon>
        <taxon>Alphaproteobacteria</taxon>
        <taxon>Sphingomonadales</taxon>
        <taxon>Erythrobacteraceae</taxon>
        <taxon>Tsuneonella</taxon>
    </lineage>
</organism>
<protein>
    <submittedName>
        <fullName evidence="4">DUF3857 domain-containing protein</fullName>
    </submittedName>
</protein>
<gene>
    <name evidence="4" type="ORF">GRI40_06775</name>
</gene>
<evidence type="ECO:0000313" key="4">
    <source>
        <dbReference type="EMBL" id="MXO74923.1"/>
    </source>
</evidence>
<dbReference type="Pfam" id="PF01841">
    <property type="entry name" value="Transglut_core"/>
    <property type="match status" value="1"/>
</dbReference>
<dbReference type="Pfam" id="PF12969">
    <property type="entry name" value="DUF3857"/>
    <property type="match status" value="1"/>
</dbReference>
<feature type="signal peptide" evidence="1">
    <location>
        <begin position="1"/>
        <end position="25"/>
    </location>
</feature>
<accession>A0A6I4TCY9</accession>
<sequence>MTLLKTTLLAGCALATCAMTSLAMAQETTGGAAVTRGAVPAWVQPSEPLPVPPDASGLAFVRQQDTQVHLEAKGQHSYVGHRIKLLNPQALQIGNLAIAWNPEAGAPILHALKVHRGTETIDLANSARFEVLRREDQLEQSMLSGTLTAIYKVPDLRVGDELELAYSVPSSDPTLKDASAGALMLAGTTMPGRYRLAVSWDQGQEPKLRATDDFSAPARRSANSMTVLVDNPPMIAPPADAPPRYGWQRVIEYSDFPSWESVSKRFAPLFADASRLSAGSPLKAEAARIAAAHPDARGRAQAALELVQEQVRYIYVGLDGGNYRPASAEETWERRYGDCKGKTALLMALLSELGVPARAVLVNASAGDDGLETRLPSPGLFDHVLVHAQIGGKTYWLDGTMPGVIEMREAPALPVRWSLPLTMDGSALVKVAQTPAALPDEMGIYDIDARAGFDKPARMTETMVKRGAEGIAQYLQLSALTSDQMTQAFRNAAAGRGQWETIDAVTYRFDRPTQASVLTITGLGKLDWEDEGDGAYQLVLPGGGFSPPSRRARPAGEDAGVPYYTAPAFSCYATTVRLPDETKLANWGFNSVFDTMMFGRLYYRMMERRDDRTIRLVRGSRVERPETDAATAARDNGRIERFDNSKAVISYDPGEVAEPWGNLHPVPATFETDWTTASASCLPRDVGIQP</sequence>
<evidence type="ECO:0000256" key="1">
    <source>
        <dbReference type="SAM" id="SignalP"/>
    </source>
</evidence>
<feature type="domain" description="Transglutaminase-like" evidence="2">
    <location>
        <begin position="286"/>
        <end position="367"/>
    </location>
</feature>
<dbReference type="SUPFAM" id="SSF54001">
    <property type="entry name" value="Cysteine proteinases"/>
    <property type="match status" value="1"/>
</dbReference>
<keyword evidence="5" id="KW-1185">Reference proteome</keyword>
<comment type="caution">
    <text evidence="4">The sequence shown here is derived from an EMBL/GenBank/DDBJ whole genome shotgun (WGS) entry which is preliminary data.</text>
</comment>
<dbReference type="InterPro" id="IPR024618">
    <property type="entry name" value="DUF3857"/>
</dbReference>
<dbReference type="RefSeq" id="WP_160610629.1">
    <property type="nucleotide sequence ID" value="NZ_WTZA01000001.1"/>
</dbReference>
<keyword evidence="1" id="KW-0732">Signal</keyword>
<reference evidence="4 5" key="1">
    <citation type="submission" date="2019-12" db="EMBL/GenBank/DDBJ databases">
        <title>Genomic-based taxomic classification of the family Erythrobacteraceae.</title>
        <authorList>
            <person name="Xu L."/>
        </authorList>
    </citation>
    <scope>NUCLEOTIDE SEQUENCE [LARGE SCALE GENOMIC DNA]</scope>
    <source>
        <strain evidence="4 5">100921-2</strain>
    </source>
</reference>
<dbReference type="InterPro" id="IPR002931">
    <property type="entry name" value="Transglutaminase-like"/>
</dbReference>
<dbReference type="OrthoDB" id="98874at2"/>
<feature type="domain" description="DUF3857" evidence="3">
    <location>
        <begin position="77"/>
        <end position="220"/>
    </location>
</feature>
<evidence type="ECO:0000313" key="5">
    <source>
        <dbReference type="Proteomes" id="UP000439522"/>
    </source>
</evidence>